<dbReference type="STRING" id="236234.A0A1J9RYG0"/>
<evidence type="ECO:0000256" key="5">
    <source>
        <dbReference type="ARBA" id="ARBA00023002"/>
    </source>
</evidence>
<evidence type="ECO:0000313" key="8">
    <source>
        <dbReference type="EMBL" id="OJD32477.1"/>
    </source>
</evidence>
<feature type="domain" description="TauD/TfdA-like" evidence="7">
    <location>
        <begin position="159"/>
        <end position="381"/>
    </location>
</feature>
<evidence type="ECO:0000256" key="4">
    <source>
        <dbReference type="ARBA" id="ARBA00022964"/>
    </source>
</evidence>
<comment type="similarity">
    <text evidence="2">Belongs to the TfdA dioxygenase family.</text>
</comment>
<dbReference type="AlphaFoldDB" id="A0A1J9RYG0"/>
<gene>
    <name evidence="8" type="ORF">BKCO1_37000214</name>
</gene>
<protein>
    <submittedName>
        <fullName evidence="8">Alpha-ketoglutarate dependent xanthine dioxygenase</fullName>
    </submittedName>
</protein>
<dbReference type="OrthoDB" id="93019at2759"/>
<dbReference type="InterPro" id="IPR003819">
    <property type="entry name" value="TauD/TfdA-like"/>
</dbReference>
<dbReference type="PANTHER" id="PTHR43779:SF2">
    <property type="entry name" value="ALPHA-KETOGLUTARATE-DEPENDENT XANTHINE DIOXYGENASE XAN1"/>
    <property type="match status" value="1"/>
</dbReference>
<keyword evidence="4 8" id="KW-0223">Dioxygenase</keyword>
<dbReference type="InterPro" id="IPR042098">
    <property type="entry name" value="TauD-like_sf"/>
</dbReference>
<reference evidence="8 9" key="1">
    <citation type="submission" date="2016-10" db="EMBL/GenBank/DDBJ databases">
        <title>Proteomics and genomics reveal pathogen-plant mechanisms compatible with a hemibiotrophic lifestyle of Diplodia corticola.</title>
        <authorList>
            <person name="Fernandes I."/>
            <person name="De Jonge R."/>
            <person name="Van De Peer Y."/>
            <person name="Devreese B."/>
            <person name="Alves A."/>
            <person name="Esteves A.C."/>
        </authorList>
    </citation>
    <scope>NUCLEOTIDE SEQUENCE [LARGE SCALE GENOMIC DNA]</scope>
    <source>
        <strain evidence="8 9">CBS 112549</strain>
    </source>
</reference>
<dbReference type="Proteomes" id="UP000183809">
    <property type="component" value="Unassembled WGS sequence"/>
</dbReference>
<comment type="cofactor">
    <cofactor evidence="1">
        <name>Fe(2+)</name>
        <dbReference type="ChEBI" id="CHEBI:29033"/>
    </cofactor>
</comment>
<proteinExistence type="inferred from homology"/>
<dbReference type="EMBL" id="MNUE01000037">
    <property type="protein sequence ID" value="OJD32477.1"/>
    <property type="molecule type" value="Genomic_DNA"/>
</dbReference>
<evidence type="ECO:0000313" key="9">
    <source>
        <dbReference type="Proteomes" id="UP000183809"/>
    </source>
</evidence>
<dbReference type="GO" id="GO:0051213">
    <property type="term" value="F:dioxygenase activity"/>
    <property type="evidence" value="ECO:0007669"/>
    <property type="project" value="UniProtKB-KW"/>
</dbReference>
<dbReference type="RefSeq" id="XP_020128737.1">
    <property type="nucleotide sequence ID" value="XM_020275102.1"/>
</dbReference>
<dbReference type="Gene3D" id="3.60.130.10">
    <property type="entry name" value="Clavaminate synthase-like"/>
    <property type="match status" value="1"/>
</dbReference>
<dbReference type="GeneID" id="31015363"/>
<dbReference type="SUPFAM" id="SSF51197">
    <property type="entry name" value="Clavaminate synthase-like"/>
    <property type="match status" value="1"/>
</dbReference>
<accession>A0A1J9RYG0</accession>
<evidence type="ECO:0000256" key="1">
    <source>
        <dbReference type="ARBA" id="ARBA00001954"/>
    </source>
</evidence>
<keyword evidence="3" id="KW-0479">Metal-binding</keyword>
<dbReference type="GO" id="GO:0046872">
    <property type="term" value="F:metal ion binding"/>
    <property type="evidence" value="ECO:0007669"/>
    <property type="project" value="UniProtKB-KW"/>
</dbReference>
<keyword evidence="5" id="KW-0560">Oxidoreductase</keyword>
<name>A0A1J9RYG0_9PEZI</name>
<comment type="caution">
    <text evidence="8">The sequence shown here is derived from an EMBL/GenBank/DDBJ whole genome shotgun (WGS) entry which is preliminary data.</text>
</comment>
<evidence type="ECO:0000256" key="3">
    <source>
        <dbReference type="ARBA" id="ARBA00022723"/>
    </source>
</evidence>
<evidence type="ECO:0000256" key="2">
    <source>
        <dbReference type="ARBA" id="ARBA00005896"/>
    </source>
</evidence>
<dbReference type="PANTHER" id="PTHR43779">
    <property type="entry name" value="DIOXYGENASE RV0097-RELATED"/>
    <property type="match status" value="1"/>
</dbReference>
<dbReference type="Pfam" id="PF02668">
    <property type="entry name" value="TauD"/>
    <property type="match status" value="1"/>
</dbReference>
<dbReference type="InterPro" id="IPR051178">
    <property type="entry name" value="TfdA_dioxygenase"/>
</dbReference>
<evidence type="ECO:0000259" key="7">
    <source>
        <dbReference type="Pfam" id="PF02668"/>
    </source>
</evidence>
<sequence length="403" mass="45506">MTRVDHSFKIEPIQHESWKTCDMGAVITGLCINSISDAEVQRLKEAIWKHKVVVVRDQGEMLPEKQLELVLRLDPSAYAPTYEEDISYMYPRPEEIATKPRTSSLPISHLISVVGKGKVGDHYGLKDLTLRGSMKGLEHEYAVPFSLKDLEEKGLTRFHYWHMDAPMYRREPALFSSLRAIKLPSGPDLTVNWDDGSGLSMKMRPGATAFLSGELAYELLDDEQKAMADHSWVEYQPYWYEWTWPCRHETTGLGPVSEGRERSDEHMRALGEPRDEWVKRYPMVWIHPASGRKLLQIHLPAVRRLFVRTSAADEKPTVVDDLAAARAICRQLYAPSFRPEHLFAGFAQAEGDLVLWDNRATLHTKVAYPDRYGARVMHQVYVNSGTPPVGAGGGAVPAEGVVG</sequence>
<organism evidence="8 9">
    <name type="scientific">Diplodia corticola</name>
    <dbReference type="NCBI Taxonomy" id="236234"/>
    <lineage>
        <taxon>Eukaryota</taxon>
        <taxon>Fungi</taxon>
        <taxon>Dikarya</taxon>
        <taxon>Ascomycota</taxon>
        <taxon>Pezizomycotina</taxon>
        <taxon>Dothideomycetes</taxon>
        <taxon>Dothideomycetes incertae sedis</taxon>
        <taxon>Botryosphaeriales</taxon>
        <taxon>Botryosphaeriaceae</taxon>
        <taxon>Diplodia</taxon>
    </lineage>
</organism>
<keyword evidence="6" id="KW-0408">Iron</keyword>
<keyword evidence="9" id="KW-1185">Reference proteome</keyword>
<evidence type="ECO:0000256" key="6">
    <source>
        <dbReference type="ARBA" id="ARBA00023004"/>
    </source>
</evidence>